<dbReference type="AlphaFoldDB" id="A0A7X3FVF2"/>
<dbReference type="Gene3D" id="2.160.20.10">
    <property type="entry name" value="Single-stranded right-handed beta-helix, Pectin lyase-like"/>
    <property type="match status" value="1"/>
</dbReference>
<organism evidence="3 4">
    <name type="scientific">Devosia marina</name>
    <dbReference type="NCBI Taxonomy" id="2683198"/>
    <lineage>
        <taxon>Bacteria</taxon>
        <taxon>Pseudomonadati</taxon>
        <taxon>Pseudomonadota</taxon>
        <taxon>Alphaproteobacteria</taxon>
        <taxon>Hyphomicrobiales</taxon>
        <taxon>Devosiaceae</taxon>
        <taxon>Devosia</taxon>
    </lineage>
</organism>
<keyword evidence="1" id="KW-0732">Signal</keyword>
<dbReference type="InterPro" id="IPR039448">
    <property type="entry name" value="Beta_helix"/>
</dbReference>
<evidence type="ECO:0000256" key="1">
    <source>
        <dbReference type="SAM" id="SignalP"/>
    </source>
</evidence>
<protein>
    <submittedName>
        <fullName evidence="3">TIGR03808 family TAT-translocated repetitive protein</fullName>
    </submittedName>
</protein>
<feature type="chain" id="PRO_5031168660" evidence="1">
    <location>
        <begin position="27"/>
        <end position="441"/>
    </location>
</feature>
<evidence type="ECO:0000313" key="3">
    <source>
        <dbReference type="EMBL" id="MVT00908.1"/>
    </source>
</evidence>
<dbReference type="NCBIfam" id="TIGR03808">
    <property type="entry name" value="RR_plus_rpt_1"/>
    <property type="match status" value="1"/>
</dbReference>
<dbReference type="RefSeq" id="WP_157291690.1">
    <property type="nucleotide sequence ID" value="NZ_WQRF01000011.1"/>
</dbReference>
<dbReference type="InterPro" id="IPR012334">
    <property type="entry name" value="Pectin_lyas_fold"/>
</dbReference>
<gene>
    <name evidence="3" type="ORF">GO014_17965</name>
</gene>
<comment type="caution">
    <text evidence="3">The sequence shown here is derived from an EMBL/GenBank/DDBJ whole genome shotgun (WGS) entry which is preliminary data.</text>
</comment>
<dbReference type="PANTHER" id="PTHR36453:SF1">
    <property type="entry name" value="RIGHT HANDED BETA HELIX DOMAIN-CONTAINING PROTEIN"/>
    <property type="match status" value="1"/>
</dbReference>
<dbReference type="InterPro" id="IPR022444">
    <property type="entry name" value="Cofactor-bd_rpt"/>
</dbReference>
<feature type="signal peptide" evidence="1">
    <location>
        <begin position="1"/>
        <end position="26"/>
    </location>
</feature>
<dbReference type="InterPro" id="IPR022388">
    <property type="entry name" value="CHP03808"/>
</dbReference>
<sequence length="441" mass="45823">MTNRRQLLTAMGSAVLSMSVFQRAVAQQFVEGTEFGLEATDTGDQSGKFQMAVDAAAALQQPLHLAAGTYQISNIAVSRPITIRGTPGTTLRMGAGDAILVLRDCSDVVLEGLTFDGIDALGRDGALLSITNAQRITVQNCTFLRAAGTGIKAHNMQGRIENCALSDIADTAIHANDSAGIDILGNIIARCGNGGIRVWRSQSGPDGARLSGNRISDIDWVGGGNGQNGNGINVFRADNVGISDNHIVNCAFSAIRLNATKNTRVIGNHCQDSGEVSIFSEFGFSGSIISDNLIDGGAAGISMTNFNDGGRLAVCQGNIVRNLLERSPNNPDTVPYGIGVEADAAVTGNVIEGVPGTGIAVGWGPYLRDVLVNDNMVRECTIGIAVSVAPGAGHARISDNLVSGSGEHAIIAAQWDEIVSRDLPADASQFPNVAIQGNSVI</sequence>
<dbReference type="EMBL" id="WQRF01000011">
    <property type="protein sequence ID" value="MVT00908.1"/>
    <property type="molecule type" value="Genomic_DNA"/>
</dbReference>
<dbReference type="InterPro" id="IPR011050">
    <property type="entry name" value="Pectin_lyase_fold/virulence"/>
</dbReference>
<dbReference type="PANTHER" id="PTHR36453">
    <property type="entry name" value="SECRETED PROTEIN-RELATED"/>
    <property type="match status" value="1"/>
</dbReference>
<accession>A0A7X3FVF2</accession>
<evidence type="ECO:0000259" key="2">
    <source>
        <dbReference type="Pfam" id="PF13229"/>
    </source>
</evidence>
<keyword evidence="4" id="KW-1185">Reference proteome</keyword>
<reference evidence="3 4" key="1">
    <citation type="submission" date="2019-12" db="EMBL/GenBank/DDBJ databases">
        <title>Devosia maris sp. nov., isolated from the deep seawater.</title>
        <authorList>
            <person name="Liu Y."/>
        </authorList>
    </citation>
    <scope>NUCLEOTIDE SEQUENCE [LARGE SCALE GENOMIC DNA]</scope>
    <source>
        <strain evidence="3 4">L53-10-65</strain>
    </source>
</reference>
<dbReference type="Pfam" id="PF13229">
    <property type="entry name" value="Beta_helix"/>
    <property type="match status" value="1"/>
</dbReference>
<dbReference type="SUPFAM" id="SSF51126">
    <property type="entry name" value="Pectin lyase-like"/>
    <property type="match status" value="1"/>
</dbReference>
<dbReference type="NCBIfam" id="TIGR03807">
    <property type="entry name" value="RR_fam_repeat"/>
    <property type="match status" value="2"/>
</dbReference>
<dbReference type="Proteomes" id="UP000438106">
    <property type="component" value="Unassembled WGS sequence"/>
</dbReference>
<feature type="domain" description="Right handed beta helix" evidence="2">
    <location>
        <begin position="106"/>
        <end position="208"/>
    </location>
</feature>
<name>A0A7X3FVF2_9HYPH</name>
<dbReference type="InterPro" id="IPR006626">
    <property type="entry name" value="PbH1"/>
</dbReference>
<proteinExistence type="predicted"/>
<dbReference type="SMART" id="SM00710">
    <property type="entry name" value="PbH1"/>
    <property type="match status" value="8"/>
</dbReference>
<evidence type="ECO:0000313" key="4">
    <source>
        <dbReference type="Proteomes" id="UP000438106"/>
    </source>
</evidence>